<keyword evidence="5" id="KW-0378">Hydrolase</keyword>
<keyword evidence="4" id="KW-0479">Metal-binding</keyword>
<sequence>MSGCLPCCSELLATLSRRSVSRDGCSLASLEAELDLGIEALQEDVILKVLELLPASALARLRALGGGSLQARPVHLAALVSRHPALGSSLLASSAGLRAVHVREAELLSFAWCGAGGRLASGEDGWSTDLGSAVVGRRWPEPAPVSGRRRWMLELLRLDGLLAVGLADGRLQNNAFLGSDSNFRWLAFGWELGPRGFFEAVSSTPPVRSGRDLAVAKHTLALSPGREDRLLIECHGNDVMWAVFDGHRSHELSGHASKSFPSLVWNCRLWPSRPDETLRLALQECNERARRESLRGGSTAVIVASCGSHLWCCCAGDSRAVAGLVNGGVRRMSVDHTTEVATERDRVQAMGGRIEWGRLGGCLPMTRGLGNFDLEADGFACIPEVGCIPRWEVEFIVVASDGLW</sequence>
<dbReference type="EC" id="3.1.3.16" evidence="3"/>
<evidence type="ECO:0000256" key="9">
    <source>
        <dbReference type="ARBA" id="ARBA00047761"/>
    </source>
</evidence>
<dbReference type="SMART" id="SM00332">
    <property type="entry name" value="PP2Cc"/>
    <property type="match status" value="1"/>
</dbReference>
<evidence type="ECO:0000256" key="1">
    <source>
        <dbReference type="ARBA" id="ARBA00001936"/>
    </source>
</evidence>
<dbReference type="GO" id="GO:0046872">
    <property type="term" value="F:metal ion binding"/>
    <property type="evidence" value="ECO:0007669"/>
    <property type="project" value="UniProtKB-KW"/>
</dbReference>
<dbReference type="EMBL" id="CAJNNW010028170">
    <property type="protein sequence ID" value="CAE8694973.1"/>
    <property type="molecule type" value="Genomic_DNA"/>
</dbReference>
<gene>
    <name evidence="12" type="ORF">PGLA2088_LOCUS29123</name>
</gene>
<comment type="catalytic activity">
    <reaction evidence="9">
        <text>O-phospho-L-seryl-[protein] + H2O = L-seryl-[protein] + phosphate</text>
        <dbReference type="Rhea" id="RHEA:20629"/>
        <dbReference type="Rhea" id="RHEA-COMP:9863"/>
        <dbReference type="Rhea" id="RHEA-COMP:11604"/>
        <dbReference type="ChEBI" id="CHEBI:15377"/>
        <dbReference type="ChEBI" id="CHEBI:29999"/>
        <dbReference type="ChEBI" id="CHEBI:43474"/>
        <dbReference type="ChEBI" id="CHEBI:83421"/>
        <dbReference type="EC" id="3.1.3.16"/>
    </reaction>
</comment>
<evidence type="ECO:0000313" key="12">
    <source>
        <dbReference type="EMBL" id="CAE8694973.1"/>
    </source>
</evidence>
<protein>
    <recommendedName>
        <fullName evidence="3">protein-serine/threonine phosphatase</fullName>
        <ecNumber evidence="3">3.1.3.16</ecNumber>
    </recommendedName>
</protein>
<evidence type="ECO:0000256" key="2">
    <source>
        <dbReference type="ARBA" id="ARBA00006702"/>
    </source>
</evidence>
<evidence type="ECO:0000256" key="6">
    <source>
        <dbReference type="ARBA" id="ARBA00022842"/>
    </source>
</evidence>
<keyword evidence="8" id="KW-0464">Manganese</keyword>
<evidence type="ECO:0000256" key="4">
    <source>
        <dbReference type="ARBA" id="ARBA00022723"/>
    </source>
</evidence>
<accession>A0A813K870</accession>
<evidence type="ECO:0000256" key="3">
    <source>
        <dbReference type="ARBA" id="ARBA00013081"/>
    </source>
</evidence>
<dbReference type="Proteomes" id="UP000626109">
    <property type="component" value="Unassembled WGS sequence"/>
</dbReference>
<dbReference type="Gene3D" id="3.60.40.10">
    <property type="entry name" value="PPM-type phosphatase domain"/>
    <property type="match status" value="1"/>
</dbReference>
<evidence type="ECO:0000256" key="7">
    <source>
        <dbReference type="ARBA" id="ARBA00022912"/>
    </source>
</evidence>
<dbReference type="AlphaFoldDB" id="A0A813K870"/>
<evidence type="ECO:0000313" key="13">
    <source>
        <dbReference type="Proteomes" id="UP000626109"/>
    </source>
</evidence>
<evidence type="ECO:0000259" key="11">
    <source>
        <dbReference type="PROSITE" id="PS51746"/>
    </source>
</evidence>
<organism evidence="12 13">
    <name type="scientific">Polarella glacialis</name>
    <name type="common">Dinoflagellate</name>
    <dbReference type="NCBI Taxonomy" id="89957"/>
    <lineage>
        <taxon>Eukaryota</taxon>
        <taxon>Sar</taxon>
        <taxon>Alveolata</taxon>
        <taxon>Dinophyceae</taxon>
        <taxon>Suessiales</taxon>
        <taxon>Suessiaceae</taxon>
        <taxon>Polarella</taxon>
    </lineage>
</organism>
<dbReference type="InterPro" id="IPR001932">
    <property type="entry name" value="PPM-type_phosphatase-like_dom"/>
</dbReference>
<dbReference type="CDD" id="cd00143">
    <property type="entry name" value="PP2Cc"/>
    <property type="match status" value="1"/>
</dbReference>
<evidence type="ECO:0000256" key="8">
    <source>
        <dbReference type="ARBA" id="ARBA00023211"/>
    </source>
</evidence>
<dbReference type="PANTHER" id="PTHR13832">
    <property type="entry name" value="PROTEIN PHOSPHATASE 2C"/>
    <property type="match status" value="1"/>
</dbReference>
<evidence type="ECO:0000256" key="5">
    <source>
        <dbReference type="ARBA" id="ARBA00022801"/>
    </source>
</evidence>
<keyword evidence="6" id="KW-0460">Magnesium</keyword>
<feature type="domain" description="PPM-type phosphatase" evidence="11">
    <location>
        <begin position="212"/>
        <end position="404"/>
    </location>
</feature>
<comment type="cofactor">
    <cofactor evidence="1">
        <name>Mn(2+)</name>
        <dbReference type="ChEBI" id="CHEBI:29035"/>
    </cofactor>
</comment>
<proteinExistence type="inferred from homology"/>
<dbReference type="PANTHER" id="PTHR13832:SF803">
    <property type="entry name" value="PROTEIN PHOSPHATASE 1G"/>
    <property type="match status" value="1"/>
</dbReference>
<feature type="non-terminal residue" evidence="12">
    <location>
        <position position="404"/>
    </location>
</feature>
<dbReference type="GO" id="GO:0004722">
    <property type="term" value="F:protein serine/threonine phosphatase activity"/>
    <property type="evidence" value="ECO:0007669"/>
    <property type="project" value="UniProtKB-EC"/>
</dbReference>
<evidence type="ECO:0000256" key="10">
    <source>
        <dbReference type="ARBA" id="ARBA00048336"/>
    </source>
</evidence>
<dbReference type="InterPro" id="IPR036457">
    <property type="entry name" value="PPM-type-like_dom_sf"/>
</dbReference>
<dbReference type="InterPro" id="IPR015655">
    <property type="entry name" value="PP2C"/>
</dbReference>
<dbReference type="SUPFAM" id="SSF81606">
    <property type="entry name" value="PP2C-like"/>
    <property type="match status" value="1"/>
</dbReference>
<reference evidence="12" key="1">
    <citation type="submission" date="2021-02" db="EMBL/GenBank/DDBJ databases">
        <authorList>
            <person name="Dougan E. K."/>
            <person name="Rhodes N."/>
            <person name="Thang M."/>
            <person name="Chan C."/>
        </authorList>
    </citation>
    <scope>NUCLEOTIDE SEQUENCE</scope>
</reference>
<name>A0A813K870_POLGL</name>
<comment type="similarity">
    <text evidence="2">Belongs to the PP2C family.</text>
</comment>
<dbReference type="PROSITE" id="PS51746">
    <property type="entry name" value="PPM_2"/>
    <property type="match status" value="1"/>
</dbReference>
<comment type="catalytic activity">
    <reaction evidence="10">
        <text>O-phospho-L-threonyl-[protein] + H2O = L-threonyl-[protein] + phosphate</text>
        <dbReference type="Rhea" id="RHEA:47004"/>
        <dbReference type="Rhea" id="RHEA-COMP:11060"/>
        <dbReference type="Rhea" id="RHEA-COMP:11605"/>
        <dbReference type="ChEBI" id="CHEBI:15377"/>
        <dbReference type="ChEBI" id="CHEBI:30013"/>
        <dbReference type="ChEBI" id="CHEBI:43474"/>
        <dbReference type="ChEBI" id="CHEBI:61977"/>
        <dbReference type="EC" id="3.1.3.16"/>
    </reaction>
</comment>
<comment type="caution">
    <text evidence="12">The sequence shown here is derived from an EMBL/GenBank/DDBJ whole genome shotgun (WGS) entry which is preliminary data.</text>
</comment>
<dbReference type="Pfam" id="PF00481">
    <property type="entry name" value="PP2C"/>
    <property type="match status" value="1"/>
</dbReference>
<keyword evidence="7" id="KW-0904">Protein phosphatase</keyword>